<sequence length="65" mass="7061">MDEEDDLTPEEIDALFEQTQPIGNALNAVYQAELIVAAAATPIPAHVRARLDATLRDLTDDEDAP</sequence>
<dbReference type="Proteomes" id="UP001500822">
    <property type="component" value="Unassembled WGS sequence"/>
</dbReference>
<organism evidence="1 2">
    <name type="scientific">Gordonia alkaliphila</name>
    <dbReference type="NCBI Taxonomy" id="1053547"/>
    <lineage>
        <taxon>Bacteria</taxon>
        <taxon>Bacillati</taxon>
        <taxon>Actinomycetota</taxon>
        <taxon>Actinomycetes</taxon>
        <taxon>Mycobacteriales</taxon>
        <taxon>Gordoniaceae</taxon>
        <taxon>Gordonia</taxon>
    </lineage>
</organism>
<protein>
    <recommendedName>
        <fullName evidence="3">DUF3263 domain-containing protein</fullName>
    </recommendedName>
</protein>
<dbReference type="EMBL" id="BAABIE010000011">
    <property type="protein sequence ID" value="GAA4753039.1"/>
    <property type="molecule type" value="Genomic_DNA"/>
</dbReference>
<evidence type="ECO:0000313" key="1">
    <source>
        <dbReference type="EMBL" id="GAA4753039.1"/>
    </source>
</evidence>
<reference evidence="2" key="1">
    <citation type="journal article" date="2019" name="Int. J. Syst. Evol. Microbiol.">
        <title>The Global Catalogue of Microorganisms (GCM) 10K type strain sequencing project: providing services to taxonomists for standard genome sequencing and annotation.</title>
        <authorList>
            <consortium name="The Broad Institute Genomics Platform"/>
            <consortium name="The Broad Institute Genome Sequencing Center for Infectious Disease"/>
            <person name="Wu L."/>
            <person name="Ma J."/>
        </authorList>
    </citation>
    <scope>NUCLEOTIDE SEQUENCE [LARGE SCALE GENOMIC DNA]</scope>
    <source>
        <strain evidence="2">JCM 18077</strain>
    </source>
</reference>
<gene>
    <name evidence="1" type="ORF">GCM10023217_25300</name>
</gene>
<evidence type="ECO:0000313" key="2">
    <source>
        <dbReference type="Proteomes" id="UP001500822"/>
    </source>
</evidence>
<comment type="caution">
    <text evidence="1">The sequence shown here is derived from an EMBL/GenBank/DDBJ whole genome shotgun (WGS) entry which is preliminary data.</text>
</comment>
<dbReference type="RefSeq" id="WP_345313765.1">
    <property type="nucleotide sequence ID" value="NZ_BAABIE010000011.1"/>
</dbReference>
<name>A0ABP8ZD10_9ACTN</name>
<evidence type="ECO:0008006" key="3">
    <source>
        <dbReference type="Google" id="ProtNLM"/>
    </source>
</evidence>
<keyword evidence="2" id="KW-1185">Reference proteome</keyword>
<accession>A0ABP8ZD10</accession>
<proteinExistence type="predicted"/>